<protein>
    <recommendedName>
        <fullName evidence="3">DUF3326 domain-containing protein</fullName>
    </recommendedName>
</protein>
<dbReference type="AlphaFoldDB" id="A0A139WTA5"/>
<name>A0A139WTA5_9CYAN</name>
<dbReference type="Pfam" id="PF11805">
    <property type="entry name" value="DUF3326"/>
    <property type="match status" value="1"/>
</dbReference>
<reference evidence="1 2" key="1">
    <citation type="journal article" date="2013" name="Genome Biol. Evol.">
        <title>Genomes of Stigonematalean cyanobacteria (subsection V) and the evolution of oxygenic photosynthesis from prokaryotes to plastids.</title>
        <authorList>
            <person name="Dagan T."/>
            <person name="Roettger M."/>
            <person name="Stucken K."/>
            <person name="Landan G."/>
            <person name="Koch R."/>
            <person name="Major P."/>
            <person name="Gould S.B."/>
            <person name="Goremykin V.V."/>
            <person name="Rippka R."/>
            <person name="Tandeau de Marsac N."/>
            <person name="Gugger M."/>
            <person name="Lockhart P.J."/>
            <person name="Allen J.F."/>
            <person name="Brune I."/>
            <person name="Maus I."/>
            <person name="Puhler A."/>
            <person name="Martin W.F."/>
        </authorList>
    </citation>
    <scope>NUCLEOTIDE SEQUENCE [LARGE SCALE GENOMIC DNA]</scope>
    <source>
        <strain evidence="1 2">PCC 7110</strain>
    </source>
</reference>
<accession>A0A139WTA5</accession>
<evidence type="ECO:0000313" key="2">
    <source>
        <dbReference type="Proteomes" id="UP000076925"/>
    </source>
</evidence>
<sequence>MNLYTSILIVPTGIGASIGGYAGDALPVAKAVARVCDRLITHPNVLNGANLYWNLPNALYVEGYGLDKFAAGEWGLRPVYQNRIGLILDQGIEPELQLRHLQAADAARATLGLSLTDYVITDAHLEVQLQISASGASWGTIGNPDSLLRAAEILIEKAGAEAIAVVARFPDNIDEEIEQKYRQGQGIDPIAGAEAVISHLIVRTFQIPCAHSPAFLPPPLDPNLSPRSAAEELGYTFLTSVLVGLSRAPQFLIGGSHQLTESKTKIKTGDIWVNQVDAAIVPATACGSSALLSLSRSRRCQIVTVEDNQTQIQVPPQPLGIKSIQVNSYLEAIGVLVAHQAGIDPSTLSSEISQLRLLKYES</sequence>
<dbReference type="OrthoDB" id="9773169at2"/>
<organism evidence="1 2">
    <name type="scientific">Scytonema hofmannii PCC 7110</name>
    <dbReference type="NCBI Taxonomy" id="128403"/>
    <lineage>
        <taxon>Bacteria</taxon>
        <taxon>Bacillati</taxon>
        <taxon>Cyanobacteriota</taxon>
        <taxon>Cyanophyceae</taxon>
        <taxon>Nostocales</taxon>
        <taxon>Scytonemataceae</taxon>
        <taxon>Scytonema</taxon>
    </lineage>
</organism>
<evidence type="ECO:0008006" key="3">
    <source>
        <dbReference type="Google" id="ProtNLM"/>
    </source>
</evidence>
<dbReference type="InterPro" id="IPR021763">
    <property type="entry name" value="DUF3326"/>
</dbReference>
<dbReference type="PANTHER" id="PTHR36891">
    <property type="entry name" value="OS01G0127400 PROTEIN"/>
    <property type="match status" value="1"/>
</dbReference>
<evidence type="ECO:0000313" key="1">
    <source>
        <dbReference type="EMBL" id="KYC35661.1"/>
    </source>
</evidence>
<gene>
    <name evidence="1" type="ORF">WA1_07560</name>
</gene>
<dbReference type="EMBL" id="ANNX02000051">
    <property type="protein sequence ID" value="KYC35661.1"/>
    <property type="molecule type" value="Genomic_DNA"/>
</dbReference>
<comment type="caution">
    <text evidence="1">The sequence shown here is derived from an EMBL/GenBank/DDBJ whole genome shotgun (WGS) entry which is preliminary data.</text>
</comment>
<dbReference type="PANTHER" id="PTHR36891:SF1">
    <property type="entry name" value="OS01G0127400 PROTEIN"/>
    <property type="match status" value="1"/>
</dbReference>
<keyword evidence="2" id="KW-1185">Reference proteome</keyword>
<dbReference type="RefSeq" id="WP_017749379.1">
    <property type="nucleotide sequence ID" value="NZ_KQ976354.1"/>
</dbReference>
<dbReference type="Proteomes" id="UP000076925">
    <property type="component" value="Unassembled WGS sequence"/>
</dbReference>
<dbReference type="STRING" id="128403.WA1_07560"/>
<proteinExistence type="predicted"/>